<evidence type="ECO:0000256" key="3">
    <source>
        <dbReference type="ARBA" id="ARBA00023163"/>
    </source>
</evidence>
<evidence type="ECO:0000256" key="1">
    <source>
        <dbReference type="ARBA" id="ARBA00023015"/>
    </source>
</evidence>
<keyword evidence="3" id="KW-0804">Transcription</keyword>
<keyword evidence="1" id="KW-0805">Transcription regulation</keyword>
<keyword evidence="2" id="KW-0238">DNA-binding</keyword>
<dbReference type="InterPro" id="IPR009057">
    <property type="entry name" value="Homeodomain-like_sf"/>
</dbReference>
<dbReference type="Pfam" id="PF12625">
    <property type="entry name" value="Arabinose_bd"/>
    <property type="match status" value="1"/>
</dbReference>
<name>A0ABX1BDY8_9ACTN</name>
<feature type="domain" description="HTH araC/xylS-type" evidence="4">
    <location>
        <begin position="231"/>
        <end position="329"/>
    </location>
</feature>
<accession>A0ABX1BDY8</accession>
<dbReference type="PRINTS" id="PR00032">
    <property type="entry name" value="HTHARAC"/>
</dbReference>
<dbReference type="PANTHER" id="PTHR47894">
    <property type="entry name" value="HTH-TYPE TRANSCRIPTIONAL REGULATOR GADX"/>
    <property type="match status" value="1"/>
</dbReference>
<evidence type="ECO:0000259" key="4">
    <source>
        <dbReference type="PROSITE" id="PS01124"/>
    </source>
</evidence>
<dbReference type="InterPro" id="IPR032687">
    <property type="entry name" value="AraC-type_N"/>
</dbReference>
<reference evidence="5 6" key="1">
    <citation type="submission" date="2020-03" db="EMBL/GenBank/DDBJ databases">
        <title>WGS of actinomycetes isolated from Thailand.</title>
        <authorList>
            <person name="Thawai C."/>
        </authorList>
    </citation>
    <scope>NUCLEOTIDE SEQUENCE [LARGE SCALE GENOMIC DNA]</scope>
    <source>
        <strain evidence="5 6">FMUSA5-5</strain>
    </source>
</reference>
<dbReference type="Proteomes" id="UP000696294">
    <property type="component" value="Unassembled WGS sequence"/>
</dbReference>
<evidence type="ECO:0000313" key="5">
    <source>
        <dbReference type="EMBL" id="NJP95994.1"/>
    </source>
</evidence>
<protein>
    <submittedName>
        <fullName evidence="5">AraC family transcriptional regulator</fullName>
    </submittedName>
</protein>
<dbReference type="PROSITE" id="PS01124">
    <property type="entry name" value="HTH_ARAC_FAMILY_2"/>
    <property type="match status" value="1"/>
</dbReference>
<dbReference type="InterPro" id="IPR020449">
    <property type="entry name" value="Tscrpt_reg_AraC-type_HTH"/>
</dbReference>
<dbReference type="PROSITE" id="PS00041">
    <property type="entry name" value="HTH_ARAC_FAMILY_1"/>
    <property type="match status" value="1"/>
</dbReference>
<sequence>MPGSLTASVVNVLLTAVARAGADPRRLVGETRLDVAGVPVPGSRVPAEAVTELWNRAARAVGDPDFGMNLGLSYEPGRFALLDFLFLSSGTLSEAFGSVVRHIDLVTTGGSYEMSTSGDLVTLTRRMPAMDENRHPASAALGWQLTLARAAVGAPVRPVSIGMAMPAPPRHRDLAAAYGTKLIEFGQDANTLTFRRRDLDRPLLGADPALAALLRRTVSRLRHGEGRPWRDRVRSFLAAGLDHDRATLRAAAHSLALSPRRLQQLLHEEGTSWRQELEAERARLAVELLSGTGMPVAAISARLGYADVRAFRRAFRRVHGRTPQEYRSSIA</sequence>
<gene>
    <name evidence="5" type="ORF">HCN51_42290</name>
</gene>
<dbReference type="InterPro" id="IPR018060">
    <property type="entry name" value="HTH_AraC"/>
</dbReference>
<dbReference type="Pfam" id="PF12833">
    <property type="entry name" value="HTH_18"/>
    <property type="match status" value="1"/>
</dbReference>
<organism evidence="5 6">
    <name type="scientific">Nonomuraea composti</name>
    <dbReference type="NCBI Taxonomy" id="2720023"/>
    <lineage>
        <taxon>Bacteria</taxon>
        <taxon>Bacillati</taxon>
        <taxon>Actinomycetota</taxon>
        <taxon>Actinomycetes</taxon>
        <taxon>Streptosporangiales</taxon>
        <taxon>Streptosporangiaceae</taxon>
        <taxon>Nonomuraea</taxon>
    </lineage>
</organism>
<dbReference type="SMART" id="SM00342">
    <property type="entry name" value="HTH_ARAC"/>
    <property type="match status" value="1"/>
</dbReference>
<dbReference type="InterPro" id="IPR018062">
    <property type="entry name" value="HTH_AraC-typ_CS"/>
</dbReference>
<evidence type="ECO:0000256" key="2">
    <source>
        <dbReference type="ARBA" id="ARBA00023125"/>
    </source>
</evidence>
<comment type="caution">
    <text evidence="5">The sequence shown here is derived from an EMBL/GenBank/DDBJ whole genome shotgun (WGS) entry which is preliminary data.</text>
</comment>
<dbReference type="PANTHER" id="PTHR47894:SF1">
    <property type="entry name" value="HTH-TYPE TRANSCRIPTIONAL REGULATOR VQSM"/>
    <property type="match status" value="1"/>
</dbReference>
<keyword evidence="6" id="KW-1185">Reference proteome</keyword>
<dbReference type="EMBL" id="JAATEP010000044">
    <property type="protein sequence ID" value="NJP95994.1"/>
    <property type="molecule type" value="Genomic_DNA"/>
</dbReference>
<dbReference type="RefSeq" id="WP_168017631.1">
    <property type="nucleotide sequence ID" value="NZ_JAATEP010000044.1"/>
</dbReference>
<evidence type="ECO:0000313" key="6">
    <source>
        <dbReference type="Proteomes" id="UP000696294"/>
    </source>
</evidence>
<proteinExistence type="predicted"/>
<dbReference type="Gene3D" id="1.10.10.60">
    <property type="entry name" value="Homeodomain-like"/>
    <property type="match status" value="1"/>
</dbReference>
<dbReference type="SUPFAM" id="SSF46689">
    <property type="entry name" value="Homeodomain-like"/>
    <property type="match status" value="1"/>
</dbReference>